<dbReference type="InterPro" id="IPR032675">
    <property type="entry name" value="LRR_dom_sf"/>
</dbReference>
<dbReference type="OrthoDB" id="2324428at2759"/>
<organism evidence="1 2">
    <name type="scientific">Modicella reniformis</name>
    <dbReference type="NCBI Taxonomy" id="1440133"/>
    <lineage>
        <taxon>Eukaryota</taxon>
        <taxon>Fungi</taxon>
        <taxon>Fungi incertae sedis</taxon>
        <taxon>Mucoromycota</taxon>
        <taxon>Mortierellomycotina</taxon>
        <taxon>Mortierellomycetes</taxon>
        <taxon>Mortierellales</taxon>
        <taxon>Mortierellaceae</taxon>
        <taxon>Modicella</taxon>
    </lineage>
</organism>
<dbReference type="Proteomes" id="UP000749646">
    <property type="component" value="Unassembled WGS sequence"/>
</dbReference>
<dbReference type="SUPFAM" id="SSF52047">
    <property type="entry name" value="RNI-like"/>
    <property type="match status" value="1"/>
</dbReference>
<gene>
    <name evidence="1" type="ORF">BGZ65_005779</name>
</gene>
<sequence length="371" mass="41893">MPQTTSKEEFSSGLVFTQQYWDLILANRKLRRPCLLQKASLQWTVRSNKFIYDLLRGMKELKELAVDIVDMTLLWKLQELALTVEISPIIQSFVSNSHLSIEDVLVVLSQLPNLEYLNLTGIKHSDPIIQGSWLPVIPATFTSLEQESTLARLDIDNAGDLVPLLCYLPNLKALKIASLLDEVFEVLAASCKILESLECMYSRSFISEYSSERDILHKFLVSCFLFKSQGVSGIQRFINTDDMIREPWMVTYIDVMAKGSEDDDDDNGGDGDISEAVSELSADEQAIVQKFRRCQEQHRQARLGSGVYAYEYMQRAAEYMRYGSILDTLELTLESGVDRLGALRNLGLFGFEGGGSPDDEERNRVDGKELA</sequence>
<dbReference type="EMBL" id="JAAAHW010007058">
    <property type="protein sequence ID" value="KAF9951718.1"/>
    <property type="molecule type" value="Genomic_DNA"/>
</dbReference>
<accession>A0A9P6IXJ7</accession>
<evidence type="ECO:0000313" key="1">
    <source>
        <dbReference type="EMBL" id="KAF9951718.1"/>
    </source>
</evidence>
<dbReference type="Gene3D" id="3.80.10.10">
    <property type="entry name" value="Ribonuclease Inhibitor"/>
    <property type="match status" value="1"/>
</dbReference>
<keyword evidence="2" id="KW-1185">Reference proteome</keyword>
<name>A0A9P6IXJ7_9FUNG</name>
<proteinExistence type="predicted"/>
<protein>
    <submittedName>
        <fullName evidence="1">Uncharacterized protein</fullName>
    </submittedName>
</protein>
<evidence type="ECO:0000313" key="2">
    <source>
        <dbReference type="Proteomes" id="UP000749646"/>
    </source>
</evidence>
<reference evidence="1" key="1">
    <citation type="journal article" date="2020" name="Fungal Divers.">
        <title>Resolving the Mortierellaceae phylogeny through synthesis of multi-gene phylogenetics and phylogenomics.</title>
        <authorList>
            <person name="Vandepol N."/>
            <person name="Liber J."/>
            <person name="Desiro A."/>
            <person name="Na H."/>
            <person name="Kennedy M."/>
            <person name="Barry K."/>
            <person name="Grigoriev I.V."/>
            <person name="Miller A.N."/>
            <person name="O'Donnell K."/>
            <person name="Stajich J.E."/>
            <person name="Bonito G."/>
        </authorList>
    </citation>
    <scope>NUCLEOTIDE SEQUENCE</scope>
    <source>
        <strain evidence="1">MES-2147</strain>
    </source>
</reference>
<dbReference type="AlphaFoldDB" id="A0A9P6IXJ7"/>
<comment type="caution">
    <text evidence="1">The sequence shown here is derived from an EMBL/GenBank/DDBJ whole genome shotgun (WGS) entry which is preliminary data.</text>
</comment>